<keyword evidence="1" id="KW-0732">Signal</keyword>
<organism evidence="2 3">
    <name type="scientific">Sphingobacterium alimentarium</name>
    <dbReference type="NCBI Taxonomy" id="797292"/>
    <lineage>
        <taxon>Bacteria</taxon>
        <taxon>Pseudomonadati</taxon>
        <taxon>Bacteroidota</taxon>
        <taxon>Sphingobacteriia</taxon>
        <taxon>Sphingobacteriales</taxon>
        <taxon>Sphingobacteriaceae</taxon>
        <taxon>Sphingobacterium</taxon>
    </lineage>
</organism>
<name>A0A4R3VU77_9SPHI</name>
<keyword evidence="3" id="KW-1185">Reference proteome</keyword>
<dbReference type="EMBL" id="SMBZ01000040">
    <property type="protein sequence ID" value="TCV09641.1"/>
    <property type="molecule type" value="Genomic_DNA"/>
</dbReference>
<protein>
    <recommendedName>
        <fullName evidence="4">Outer membrane protein beta-barrel domain-containing protein</fullName>
    </recommendedName>
</protein>
<reference evidence="2 3" key="1">
    <citation type="submission" date="2019-03" db="EMBL/GenBank/DDBJ databases">
        <title>Genomic Encyclopedia of Type Strains, Phase IV (KMG-IV): sequencing the most valuable type-strain genomes for metagenomic binning, comparative biology and taxonomic classification.</title>
        <authorList>
            <person name="Goeker M."/>
        </authorList>
    </citation>
    <scope>NUCLEOTIDE SEQUENCE [LARGE SCALE GENOMIC DNA]</scope>
    <source>
        <strain evidence="2 3">DSM 22362</strain>
    </source>
</reference>
<comment type="caution">
    <text evidence="2">The sequence shown here is derived from an EMBL/GenBank/DDBJ whole genome shotgun (WGS) entry which is preliminary data.</text>
</comment>
<accession>A0A4R3VU77</accession>
<evidence type="ECO:0000313" key="3">
    <source>
        <dbReference type="Proteomes" id="UP000295197"/>
    </source>
</evidence>
<feature type="chain" id="PRO_5020799407" description="Outer membrane protein beta-barrel domain-containing protein" evidence="1">
    <location>
        <begin position="22"/>
        <end position="287"/>
    </location>
</feature>
<proteinExistence type="predicted"/>
<sequence length="287" mass="32533">MIKYGFSIILLLPLPASHAIAQRFVGLPFAGYDEEATLQVGFQYNYVNQNYQLILKKNWRELAEHGGRMINLPAEGVDETLQPSGTFRSIHSRSGHGFAIGIPIDMRWNEGFSINFTPSFNILNSHQIVYSPQAADLDAVILKSKHLLQSNRGDNFNSFEFPVALKLLSEEKKFSKSDTRYRAYVLAGARLNRWTGVQKAYNQLKLEVEAGQPIPEAIILRPEYMSLEAGIGVDFITSFFKVSPEVRFSQSMSNVMSNRHTLAMNNKFMAPIDRGLIRNVYFSLIFQ</sequence>
<dbReference type="OrthoDB" id="1467485at2"/>
<dbReference type="Proteomes" id="UP000295197">
    <property type="component" value="Unassembled WGS sequence"/>
</dbReference>
<dbReference type="AlphaFoldDB" id="A0A4R3VU77"/>
<evidence type="ECO:0000313" key="2">
    <source>
        <dbReference type="EMBL" id="TCV09641.1"/>
    </source>
</evidence>
<dbReference type="RefSeq" id="WP_132778475.1">
    <property type="nucleotide sequence ID" value="NZ_SMBZ01000040.1"/>
</dbReference>
<gene>
    <name evidence="2" type="ORF">EDC17_104013</name>
</gene>
<evidence type="ECO:0000256" key="1">
    <source>
        <dbReference type="SAM" id="SignalP"/>
    </source>
</evidence>
<evidence type="ECO:0008006" key="4">
    <source>
        <dbReference type="Google" id="ProtNLM"/>
    </source>
</evidence>
<feature type="signal peptide" evidence="1">
    <location>
        <begin position="1"/>
        <end position="21"/>
    </location>
</feature>